<dbReference type="Proteomes" id="UP000887580">
    <property type="component" value="Unplaced"/>
</dbReference>
<protein>
    <submittedName>
        <fullName evidence="2">tRNA pseudouridine(55) synthase</fullName>
    </submittedName>
</protein>
<name>A0AC35GWZ7_9BILA</name>
<proteinExistence type="predicted"/>
<accession>A0AC35GWZ7</accession>
<evidence type="ECO:0000313" key="2">
    <source>
        <dbReference type="WBParaSite" id="PS1159_v2.g9555.t1"/>
    </source>
</evidence>
<dbReference type="WBParaSite" id="PS1159_v2.g9555.t1">
    <property type="protein sequence ID" value="PS1159_v2.g9555.t1"/>
    <property type="gene ID" value="PS1159_v2.g9555"/>
</dbReference>
<evidence type="ECO:0000313" key="1">
    <source>
        <dbReference type="Proteomes" id="UP000887580"/>
    </source>
</evidence>
<organism evidence="1 2">
    <name type="scientific">Panagrolaimus sp. PS1159</name>
    <dbReference type="NCBI Taxonomy" id="55785"/>
    <lineage>
        <taxon>Eukaryota</taxon>
        <taxon>Metazoa</taxon>
        <taxon>Ecdysozoa</taxon>
        <taxon>Nematoda</taxon>
        <taxon>Chromadorea</taxon>
        <taxon>Rhabditida</taxon>
        <taxon>Tylenchina</taxon>
        <taxon>Panagrolaimomorpha</taxon>
        <taxon>Panagrolaimoidea</taxon>
        <taxon>Panagrolaimidae</taxon>
        <taxon>Panagrolaimus</taxon>
    </lineage>
</organism>
<reference evidence="2" key="1">
    <citation type="submission" date="2022-11" db="UniProtKB">
        <authorList>
            <consortium name="WormBaseParasite"/>
        </authorList>
    </citation>
    <scope>IDENTIFICATION</scope>
</reference>
<sequence>MPISLCSLCYKATADNLEDIEEAKEYYQCCLCFGILEPSIYERIIEKTKEEYTKNGFDGKNFVLAVNFPVSQLVRELFIQKIMDKKWNEMMMSPKSRLTYNLMAKFRQDGTLRPSLAGDLTATVTFENNEFVQRDSEFFLCHKPAGFLNAGTRKRKIIDDEEITGLFTKVKVQNLVDQLSLDIIKAFVFSSPSKPLDIAVEFQRDILYIGGRYCKFSRSLPQSPWTPNPETPKIVGNSVAEKVSSPMQEYFRCDSTKFIASGREDVDVRMLGEGRPFAVCLQNARKWVEMYLAETREKALKKLKEKINAENKDVKVGDLAVVSQKETQFLNVGQEEKKKIYTALCYSHQKVTEAMARKLEAAMPIEINQLTPIRVLFRRPLLDRPRTIHAAKIQILDDHYFYLNVETQAGTYVKEFVHSDFGRTRPSVATLMGFELTDGMSILELDVEGVDLEWPPPCKKEHENGN</sequence>